<feature type="compositionally biased region" description="Acidic residues" evidence="1">
    <location>
        <begin position="331"/>
        <end position="340"/>
    </location>
</feature>
<evidence type="ECO:0000313" key="2">
    <source>
        <dbReference type="EMBL" id="GFS16714.1"/>
    </source>
</evidence>
<comment type="caution">
    <text evidence="2">The sequence shown here is derived from an EMBL/GenBank/DDBJ whole genome shotgun (WGS) entry which is preliminary data.</text>
</comment>
<dbReference type="EMBL" id="BMAT01002919">
    <property type="protein sequence ID" value="GFS16714.1"/>
    <property type="molecule type" value="Genomic_DNA"/>
</dbReference>
<feature type="compositionally biased region" description="Polar residues" evidence="1">
    <location>
        <begin position="134"/>
        <end position="143"/>
    </location>
</feature>
<feature type="compositionally biased region" description="Polar residues" evidence="1">
    <location>
        <begin position="235"/>
        <end position="247"/>
    </location>
</feature>
<sequence length="740" mass="81112">MKVLGTFIYAMFRTYTVSKVEDITKILDLAIAHPDERFAKAQDVAARLITRVPPERVQPQIIAPVNGHISQQVDSQQTRETGHATSQPNHATPQPNNATRANEESRVNDAGEINTEAEPRRPSLGSPVVLPVSNDANNGTTEQIPAADWEQVPEPEVQANDDDDAFSTITVGSSQGGEDEEIADIFSRSSGNRRASFSSPETPGAETGVNRPRSAPPLIDTAVRESRVSDDENQDVSANTPILNRSPSHVALPTLNGAERPEAPVVADSHDEVAENDLHELNGTVADGSDPATDPDEADLQQNAQTDNPGARESSVSQSQESLSSSRTEFEDAVDWEAGDSEARDTTAEDLVLHDETFVSPGAVAAQGATAQEERQQPDDGAPVVTDKSEMAAYIDRIKQNGRNNLPPSFEAFVTTEWDGGKQFNRNFVLASGSNALIAKKLLKFADFSDGKGRAKAAFAKLVYRTPESQPKLQLGQDLSMITSLFRIDASYHADVMVASELHLPSNTLLLDLTETSACMQYLASQNNGMSDVEAVANLKTGNLPETVRIFKKTAQPSEAGVSEVSEEQFKDRIDTAWLDDFSLFENIKLKCLASGRPDAKEDAPYSLDTKVSIPVTQTELAQSNWIRKLVPYDEAKYASMDELKDVMVYQAEDDPNPISMSIWRHKAELPQDIAKLRNTQQEDKYYIYDTIQQSADADNDESLDAMTRDVLVRVCPRIPVGSKRVNLDEFVVQYTKINH</sequence>
<feature type="region of interest" description="Disordered" evidence="1">
    <location>
        <begin position="282"/>
        <end position="344"/>
    </location>
</feature>
<organism evidence="2 3">
    <name type="scientific">Elysia marginata</name>
    <dbReference type="NCBI Taxonomy" id="1093978"/>
    <lineage>
        <taxon>Eukaryota</taxon>
        <taxon>Metazoa</taxon>
        <taxon>Spiralia</taxon>
        <taxon>Lophotrochozoa</taxon>
        <taxon>Mollusca</taxon>
        <taxon>Gastropoda</taxon>
        <taxon>Heterobranchia</taxon>
        <taxon>Euthyneura</taxon>
        <taxon>Panpulmonata</taxon>
        <taxon>Sacoglossa</taxon>
        <taxon>Placobranchoidea</taxon>
        <taxon>Plakobranchidae</taxon>
        <taxon>Elysia</taxon>
    </lineage>
</organism>
<feature type="compositionally biased region" description="Polar residues" evidence="1">
    <location>
        <begin position="187"/>
        <end position="201"/>
    </location>
</feature>
<evidence type="ECO:0000313" key="3">
    <source>
        <dbReference type="Proteomes" id="UP000762676"/>
    </source>
</evidence>
<proteinExistence type="predicted"/>
<dbReference type="AlphaFoldDB" id="A0AAV4J1S3"/>
<accession>A0AAV4J1S3</accession>
<dbReference type="Proteomes" id="UP000762676">
    <property type="component" value="Unassembled WGS sequence"/>
</dbReference>
<gene>
    <name evidence="2" type="ORF">ElyMa_001479700</name>
</gene>
<feature type="region of interest" description="Disordered" evidence="1">
    <location>
        <begin position="71"/>
        <end position="255"/>
    </location>
</feature>
<protein>
    <submittedName>
        <fullName evidence="2">Uncharacterized protein</fullName>
    </submittedName>
</protein>
<feature type="compositionally biased region" description="Polar residues" evidence="1">
    <location>
        <begin position="71"/>
        <end position="100"/>
    </location>
</feature>
<keyword evidence="3" id="KW-1185">Reference proteome</keyword>
<feature type="compositionally biased region" description="Low complexity" evidence="1">
    <location>
        <begin position="313"/>
        <end position="326"/>
    </location>
</feature>
<evidence type="ECO:0000256" key="1">
    <source>
        <dbReference type="SAM" id="MobiDB-lite"/>
    </source>
</evidence>
<name>A0AAV4J1S3_9GAST</name>
<reference evidence="2 3" key="1">
    <citation type="journal article" date="2021" name="Elife">
        <title>Chloroplast acquisition without the gene transfer in kleptoplastic sea slugs, Plakobranchus ocellatus.</title>
        <authorList>
            <person name="Maeda T."/>
            <person name="Takahashi S."/>
            <person name="Yoshida T."/>
            <person name="Shimamura S."/>
            <person name="Takaki Y."/>
            <person name="Nagai Y."/>
            <person name="Toyoda A."/>
            <person name="Suzuki Y."/>
            <person name="Arimoto A."/>
            <person name="Ishii H."/>
            <person name="Satoh N."/>
            <person name="Nishiyama T."/>
            <person name="Hasebe M."/>
            <person name="Maruyama T."/>
            <person name="Minagawa J."/>
            <person name="Obokata J."/>
            <person name="Shigenobu S."/>
        </authorList>
    </citation>
    <scope>NUCLEOTIDE SEQUENCE [LARGE SCALE GENOMIC DNA]</scope>
</reference>